<organism evidence="1 2">
    <name type="scientific">Micromonospora kangleipakensis</name>
    <dbReference type="NCBI Taxonomy" id="1077942"/>
    <lineage>
        <taxon>Bacteria</taxon>
        <taxon>Bacillati</taxon>
        <taxon>Actinomycetota</taxon>
        <taxon>Actinomycetes</taxon>
        <taxon>Micromonosporales</taxon>
        <taxon>Micromonosporaceae</taxon>
        <taxon>Micromonospora</taxon>
    </lineage>
</organism>
<reference evidence="1 2" key="1">
    <citation type="submission" date="2019-02" db="EMBL/GenBank/DDBJ databases">
        <title>Sequencing the genomes of 1000 actinobacteria strains.</title>
        <authorList>
            <person name="Klenk H.-P."/>
        </authorList>
    </citation>
    <scope>NUCLEOTIDE SEQUENCE [LARGE SCALE GENOMIC DNA]</scope>
    <source>
        <strain evidence="1 2">DSM 45612</strain>
    </source>
</reference>
<sequence length="229" mass="25658">MSDVRLVIVCMPAGTCADWFSASEILDRQRLATSIPVQMFPVRRRAISGVISRWSARHLVHPVRRRAAVAIAAGGRLRRLDLTAAATLAHADAVYRWRVWSHVVARIPAARPLRDFRADQRLTAEQALRRFEAQPRVLAMLAHNCHPHARVPLHLQELEAYQAGEVTYGVLHWQRAIAGDAMVTDDGRLLEPASDSLADRLRYLAHAAAYLRALPRDRHIVAVHAAPRP</sequence>
<dbReference type="OrthoDB" id="3352716at2"/>
<comment type="caution">
    <text evidence="1">The sequence shown here is derived from an EMBL/GenBank/DDBJ whole genome shotgun (WGS) entry which is preliminary data.</text>
</comment>
<keyword evidence="2" id="KW-1185">Reference proteome</keyword>
<dbReference type="RefSeq" id="WP_130336465.1">
    <property type="nucleotide sequence ID" value="NZ_SHLD01000001.1"/>
</dbReference>
<dbReference type="Proteomes" id="UP000294114">
    <property type="component" value="Unassembled WGS sequence"/>
</dbReference>
<dbReference type="EMBL" id="SHLD01000001">
    <property type="protein sequence ID" value="RZU76048.1"/>
    <property type="molecule type" value="Genomic_DNA"/>
</dbReference>
<evidence type="ECO:0000313" key="1">
    <source>
        <dbReference type="EMBL" id="RZU76048.1"/>
    </source>
</evidence>
<evidence type="ECO:0000313" key="2">
    <source>
        <dbReference type="Proteomes" id="UP000294114"/>
    </source>
</evidence>
<proteinExistence type="predicted"/>
<name>A0A4Q8BED6_9ACTN</name>
<dbReference type="AlphaFoldDB" id="A0A4Q8BED6"/>
<gene>
    <name evidence="1" type="ORF">EV384_4645</name>
</gene>
<accession>A0A4Q8BED6</accession>
<protein>
    <submittedName>
        <fullName evidence="1">Uncharacterized protein</fullName>
    </submittedName>
</protein>